<comment type="similarity">
    <text evidence="5">Belongs to the methyl-accepting chemotaxis (MCP) protein family.</text>
</comment>
<evidence type="ECO:0000256" key="6">
    <source>
        <dbReference type="PROSITE-ProRule" id="PRU00284"/>
    </source>
</evidence>
<feature type="domain" description="Methyl-accepting transducer" evidence="9">
    <location>
        <begin position="265"/>
        <end position="515"/>
    </location>
</feature>
<feature type="transmembrane region" description="Helical" evidence="8">
    <location>
        <begin position="6"/>
        <end position="27"/>
    </location>
</feature>
<reference evidence="11 12" key="1">
    <citation type="submission" date="2024-09" db="EMBL/GenBank/DDBJ databases">
        <authorList>
            <person name="Sun Q."/>
            <person name="Mori K."/>
        </authorList>
    </citation>
    <scope>NUCLEOTIDE SEQUENCE [LARGE SCALE GENOMIC DNA]</scope>
    <source>
        <strain evidence="11 12">CGMCC 1.9126</strain>
    </source>
</reference>
<dbReference type="Proteomes" id="UP001589738">
    <property type="component" value="Unassembled WGS sequence"/>
</dbReference>
<dbReference type="SUPFAM" id="SSF58104">
    <property type="entry name" value="Methyl-accepting chemotaxis protein (MCP) signaling domain"/>
    <property type="match status" value="1"/>
</dbReference>
<evidence type="ECO:0000313" key="11">
    <source>
        <dbReference type="EMBL" id="MFC0477849.1"/>
    </source>
</evidence>
<name>A0ABV6KWZ6_9BACI</name>
<evidence type="ECO:0000259" key="10">
    <source>
        <dbReference type="PROSITE" id="PS50885"/>
    </source>
</evidence>
<dbReference type="PANTHER" id="PTHR32089">
    <property type="entry name" value="METHYL-ACCEPTING CHEMOTAXIS PROTEIN MCPB"/>
    <property type="match status" value="1"/>
</dbReference>
<dbReference type="InterPro" id="IPR004090">
    <property type="entry name" value="Chemotax_Me-accpt_rcpt"/>
</dbReference>
<dbReference type="SMART" id="SM00283">
    <property type="entry name" value="MA"/>
    <property type="match status" value="1"/>
</dbReference>
<evidence type="ECO:0000259" key="9">
    <source>
        <dbReference type="PROSITE" id="PS50111"/>
    </source>
</evidence>
<accession>A0ABV6KWZ6</accession>
<dbReference type="PROSITE" id="PS50111">
    <property type="entry name" value="CHEMOTAXIS_TRANSDUC_2"/>
    <property type="match status" value="1"/>
</dbReference>
<evidence type="ECO:0000256" key="8">
    <source>
        <dbReference type="SAM" id="Phobius"/>
    </source>
</evidence>
<dbReference type="RefSeq" id="WP_377059039.1">
    <property type="nucleotide sequence ID" value="NZ_JBHLUU010000125.1"/>
</dbReference>
<evidence type="ECO:0000256" key="7">
    <source>
        <dbReference type="SAM" id="Coils"/>
    </source>
</evidence>
<dbReference type="Gene3D" id="1.10.287.950">
    <property type="entry name" value="Methyl-accepting chemotaxis protein"/>
    <property type="match status" value="1"/>
</dbReference>
<dbReference type="InterPro" id="IPR003660">
    <property type="entry name" value="HAMP_dom"/>
</dbReference>
<dbReference type="Pfam" id="PF00015">
    <property type="entry name" value="MCPsignal"/>
    <property type="match status" value="1"/>
</dbReference>
<dbReference type="Gene3D" id="6.10.340.10">
    <property type="match status" value="1"/>
</dbReference>
<feature type="coiled-coil region" evidence="7">
    <location>
        <begin position="518"/>
        <end position="548"/>
    </location>
</feature>
<dbReference type="PRINTS" id="PR00260">
    <property type="entry name" value="CHEMTRNSDUCR"/>
</dbReference>
<evidence type="ECO:0000256" key="4">
    <source>
        <dbReference type="ARBA" id="ARBA00023224"/>
    </source>
</evidence>
<keyword evidence="8" id="KW-0812">Transmembrane</keyword>
<dbReference type="EMBL" id="JBHLUU010000125">
    <property type="protein sequence ID" value="MFC0477849.1"/>
    <property type="molecule type" value="Genomic_DNA"/>
</dbReference>
<evidence type="ECO:0000313" key="12">
    <source>
        <dbReference type="Proteomes" id="UP001589738"/>
    </source>
</evidence>
<gene>
    <name evidence="11" type="ORF">ACFFHF_21915</name>
</gene>
<feature type="domain" description="HAMP" evidence="10">
    <location>
        <begin position="191"/>
        <end position="246"/>
    </location>
</feature>
<feature type="transmembrane region" description="Helical" evidence="8">
    <location>
        <begin position="166"/>
        <end position="190"/>
    </location>
</feature>
<dbReference type="PROSITE" id="PS50885">
    <property type="entry name" value="HAMP"/>
    <property type="match status" value="1"/>
</dbReference>
<dbReference type="CDD" id="cd06225">
    <property type="entry name" value="HAMP"/>
    <property type="match status" value="1"/>
</dbReference>
<evidence type="ECO:0000256" key="1">
    <source>
        <dbReference type="ARBA" id="ARBA00004236"/>
    </source>
</evidence>
<keyword evidence="4 6" id="KW-0807">Transducer</keyword>
<evidence type="ECO:0000256" key="3">
    <source>
        <dbReference type="ARBA" id="ARBA00023136"/>
    </source>
</evidence>
<keyword evidence="12" id="KW-1185">Reference proteome</keyword>
<evidence type="ECO:0000256" key="5">
    <source>
        <dbReference type="ARBA" id="ARBA00029447"/>
    </source>
</evidence>
<dbReference type="SMART" id="SM00304">
    <property type="entry name" value="HAMP"/>
    <property type="match status" value="1"/>
</dbReference>
<keyword evidence="2" id="KW-1003">Cell membrane</keyword>
<keyword evidence="7" id="KW-0175">Coiled coil</keyword>
<sequence>MKLQSRLLIIAIIPLLLSTLIIGFMISQLVSMQSSVKDDVQVLLLVEGIQGELVVAKQALSNYTFNQSEANKSEAVTQLQNIDEQIASLTKVIRVDEQKETLGKAQEKFNALSSEVDAGFGSNDPSAIKRQSIRISGVLNDVYLLDKLTGEWYDEMLQQTEKKIQFVVLFSIIAIVILIVLSSLSTWFLARRIAKPLREVVEHAVKVADGDLTVEVDEVKEDSSYELDQLKSAFALMISNVKQTVQSIEQVGERVTGFTAEVSGHMVNLREISNQVAVSTEELARGSQSVSEDIQSTAGSMGAMNEEFSRVQDKTEQSSQAGTAALDSVQTGRVSLEKQVELASQLSKSTDHIKTSVEGFTQFAGQIEEAARSVREIADQTNLLALNAAIEAARAGEAGKGFAVVADEVRKLADDSTKATEHITTMVSHMKKGIATIVEATELGYDLSNQQQSSMKETESSFEVISMNVMAINEQLDALVEGMKTSSSMSASVISAIENISAVTEETAAGTEEISASTDAQLQAFEQVNEKMEQLQELTVEMKKELGKFRL</sequence>
<comment type="subcellular location">
    <subcellularLocation>
        <location evidence="1">Cell membrane</location>
    </subcellularLocation>
</comment>
<keyword evidence="8" id="KW-1133">Transmembrane helix</keyword>
<keyword evidence="3 8" id="KW-0472">Membrane</keyword>
<organism evidence="11 12">
    <name type="scientific">Robertmurraya beringensis</name>
    <dbReference type="NCBI Taxonomy" id="641660"/>
    <lineage>
        <taxon>Bacteria</taxon>
        <taxon>Bacillati</taxon>
        <taxon>Bacillota</taxon>
        <taxon>Bacilli</taxon>
        <taxon>Bacillales</taxon>
        <taxon>Bacillaceae</taxon>
        <taxon>Robertmurraya</taxon>
    </lineage>
</organism>
<dbReference type="InterPro" id="IPR004089">
    <property type="entry name" value="MCPsignal_dom"/>
</dbReference>
<dbReference type="Pfam" id="PF00672">
    <property type="entry name" value="HAMP"/>
    <property type="match status" value="1"/>
</dbReference>
<protein>
    <submittedName>
        <fullName evidence="11">Methyl-accepting chemotaxis protein</fullName>
    </submittedName>
</protein>
<evidence type="ECO:0000256" key="2">
    <source>
        <dbReference type="ARBA" id="ARBA00022475"/>
    </source>
</evidence>
<comment type="caution">
    <text evidence="11">The sequence shown here is derived from an EMBL/GenBank/DDBJ whole genome shotgun (WGS) entry which is preliminary data.</text>
</comment>
<proteinExistence type="inferred from homology"/>
<dbReference type="PANTHER" id="PTHR32089:SF112">
    <property type="entry name" value="LYSOZYME-LIKE PROTEIN-RELATED"/>
    <property type="match status" value="1"/>
</dbReference>